<evidence type="ECO:0000256" key="4">
    <source>
        <dbReference type="RuleBase" id="RU003322"/>
    </source>
</evidence>
<dbReference type="HOGENOM" id="CLU_005965_2_1_1"/>
<dbReference type="GO" id="GO:0140662">
    <property type="term" value="F:ATP-dependent protein folding chaperone"/>
    <property type="evidence" value="ECO:0007669"/>
    <property type="project" value="InterPro"/>
</dbReference>
<dbReference type="InParanoid" id="I7LTV1"/>
<dbReference type="Gene3D" id="3.30.420.40">
    <property type="match status" value="2"/>
</dbReference>
<evidence type="ECO:0000256" key="3">
    <source>
        <dbReference type="ARBA" id="ARBA00022840"/>
    </source>
</evidence>
<dbReference type="eggNOG" id="KOG0102">
    <property type="taxonomic scope" value="Eukaryota"/>
</dbReference>
<dbReference type="GeneID" id="7829578"/>
<dbReference type="FunFam" id="3.30.420.40:FF:000004">
    <property type="entry name" value="Molecular chaperone DnaK"/>
    <property type="match status" value="1"/>
</dbReference>
<dbReference type="EMBL" id="GG662853">
    <property type="protein sequence ID" value="EAR87343.1"/>
    <property type="molecule type" value="Genomic_DNA"/>
</dbReference>
<dbReference type="RefSeq" id="XP_001007588.1">
    <property type="nucleotide sequence ID" value="XM_001007588.1"/>
</dbReference>
<dbReference type="PROSITE" id="PS00329">
    <property type="entry name" value="HSP70_2"/>
    <property type="match status" value="1"/>
</dbReference>
<protein>
    <submittedName>
        <fullName evidence="5">Molecular chaperone DnaK</fullName>
    </submittedName>
</protein>
<dbReference type="InterPro" id="IPR013126">
    <property type="entry name" value="Hsp_70_fam"/>
</dbReference>
<dbReference type="KEGG" id="tet:TTHERM_00058550"/>
<dbReference type="Gene3D" id="3.90.640.10">
    <property type="entry name" value="Actin, Chain A, domain 4"/>
    <property type="match status" value="1"/>
</dbReference>
<evidence type="ECO:0000313" key="6">
    <source>
        <dbReference type="Proteomes" id="UP000009168"/>
    </source>
</evidence>
<dbReference type="InterPro" id="IPR018181">
    <property type="entry name" value="Heat_shock_70_CS"/>
</dbReference>
<dbReference type="NCBIfam" id="NF001413">
    <property type="entry name" value="PRK00290.1"/>
    <property type="match status" value="1"/>
</dbReference>
<dbReference type="GO" id="GO:0005524">
    <property type="term" value="F:ATP binding"/>
    <property type="evidence" value="ECO:0007669"/>
    <property type="project" value="UniProtKB-KW"/>
</dbReference>
<comment type="similarity">
    <text evidence="1 4">Belongs to the heat shock protein 70 family.</text>
</comment>
<gene>
    <name evidence="5" type="ORF">TTHERM_00058550</name>
</gene>
<dbReference type="STRING" id="312017.I7LTV1"/>
<evidence type="ECO:0000256" key="2">
    <source>
        <dbReference type="ARBA" id="ARBA00022741"/>
    </source>
</evidence>
<keyword evidence="2 4" id="KW-0547">Nucleotide-binding</keyword>
<evidence type="ECO:0000256" key="1">
    <source>
        <dbReference type="ARBA" id="ARBA00007381"/>
    </source>
</evidence>
<dbReference type="FunFam" id="2.60.34.10:FF:000023">
    <property type="entry name" value="70 kDa heat shock cognate protein"/>
    <property type="match status" value="1"/>
</dbReference>
<reference evidence="6" key="1">
    <citation type="journal article" date="2006" name="PLoS Biol.">
        <title>Macronuclear genome sequence of the ciliate Tetrahymena thermophila, a model eukaryote.</title>
        <authorList>
            <person name="Eisen J.A."/>
            <person name="Coyne R.S."/>
            <person name="Wu M."/>
            <person name="Wu D."/>
            <person name="Thiagarajan M."/>
            <person name="Wortman J.R."/>
            <person name="Badger J.H."/>
            <person name="Ren Q."/>
            <person name="Amedeo P."/>
            <person name="Jones K.M."/>
            <person name="Tallon L.J."/>
            <person name="Delcher A.L."/>
            <person name="Salzberg S.L."/>
            <person name="Silva J.C."/>
            <person name="Haas B.J."/>
            <person name="Majoros W.H."/>
            <person name="Farzad M."/>
            <person name="Carlton J.M."/>
            <person name="Smith R.K. Jr."/>
            <person name="Garg J."/>
            <person name="Pearlman R.E."/>
            <person name="Karrer K.M."/>
            <person name="Sun L."/>
            <person name="Manning G."/>
            <person name="Elde N.C."/>
            <person name="Turkewitz A.P."/>
            <person name="Asai D.J."/>
            <person name="Wilkes D.E."/>
            <person name="Wang Y."/>
            <person name="Cai H."/>
            <person name="Collins K."/>
            <person name="Stewart B.A."/>
            <person name="Lee S.R."/>
            <person name="Wilamowska K."/>
            <person name="Weinberg Z."/>
            <person name="Ruzzo W.L."/>
            <person name="Wloga D."/>
            <person name="Gaertig J."/>
            <person name="Frankel J."/>
            <person name="Tsao C.-C."/>
            <person name="Gorovsky M.A."/>
            <person name="Keeling P.J."/>
            <person name="Waller R.F."/>
            <person name="Patron N.J."/>
            <person name="Cherry J.M."/>
            <person name="Stover N.A."/>
            <person name="Krieger C.J."/>
            <person name="del Toro C."/>
            <person name="Ryder H.F."/>
            <person name="Williamson S.C."/>
            <person name="Barbeau R.A."/>
            <person name="Hamilton E.P."/>
            <person name="Orias E."/>
        </authorList>
    </citation>
    <scope>NUCLEOTIDE SEQUENCE [LARGE SCALE GENOMIC DNA]</scope>
    <source>
        <strain evidence="6">SB210</strain>
    </source>
</reference>
<dbReference type="AlphaFoldDB" id="I7LTV1"/>
<dbReference type="PRINTS" id="PR00301">
    <property type="entry name" value="HEATSHOCK70"/>
</dbReference>
<dbReference type="OrthoDB" id="2401965at2759"/>
<dbReference type="SUPFAM" id="SSF53067">
    <property type="entry name" value="Actin-like ATPase domain"/>
    <property type="match status" value="2"/>
</dbReference>
<dbReference type="Pfam" id="PF00012">
    <property type="entry name" value="HSP70"/>
    <property type="match status" value="1"/>
</dbReference>
<dbReference type="InterPro" id="IPR043129">
    <property type="entry name" value="ATPase_NBD"/>
</dbReference>
<dbReference type="OMA" id="KHIRMPF"/>
<dbReference type="FunFam" id="3.90.640.10:FF:000003">
    <property type="entry name" value="Molecular chaperone DnaK"/>
    <property type="match status" value="1"/>
</dbReference>
<dbReference type="FunFam" id="3.30.30.30:FF:000003">
    <property type="entry name" value="Heat shock protein 9"/>
    <property type="match status" value="1"/>
</dbReference>
<proteinExistence type="inferred from homology"/>
<keyword evidence="3 4" id="KW-0067">ATP-binding</keyword>
<dbReference type="InterPro" id="IPR029047">
    <property type="entry name" value="HSP70_peptide-bd_sf"/>
</dbReference>
<keyword evidence="6" id="KW-1185">Reference proteome</keyword>
<dbReference type="PROSITE" id="PS00297">
    <property type="entry name" value="HSP70_1"/>
    <property type="match status" value="1"/>
</dbReference>
<sequence>MILKKQISKFLANLNYSSQQPFCYSLKRVAGEEIIGIDLGTTNSCVAVVQKNGPVVIENSEGKRTTPSIVALEKEGFSLVGQPAKNQAVVNPENTFYATKRLIGKRFDDRDVQKEMKLVNYKIIPSDKGDAWVQTKEGKKYSPSQIAAFVLMKMKDTAEQYVGKELKNAVITVPAYFNDQQRQATKDAGTIAGLQVLRIINEPTAAALSYGANKNQNKIIAVYDLGGGTFDISIVQLDNGVFEVKATNGDTSCGGEDIDGMLQSFLIKQFKESSNIDITSDKMACQRIREAAEKAKIDLSQSDSTEINLPYLFNTPAGPKHFRYQLTRKQFEQLVGSFLDKTIDSCRQCLKDSGLTINQIDEVLLVGGSSRIPYVQKLVQDFFQKQPNKSVNPDEAVALGAAIQGSVLSGNMKDLILLDVTPLSLGKSIIGDMMSVIIPRNTPVPCSKTKTYTTTKDNQTKIDIIIYQGEREVASKNKELGRFMLDQIPMARKGVPKIDVTFSLDSNGILNVLAKEIGTGKTKKITIQHQGGLSSFEIEQMIKDAQNHKRYDEKRKKLTKLRHESEDLVQQISKELETHKSSLDKQVYTEISQEVSKLRELISKKLAFEDIKLIEPQLKITKEAGFKIGESIYAKHQRKQQSKED</sequence>
<evidence type="ECO:0000313" key="5">
    <source>
        <dbReference type="EMBL" id="EAR87343.1"/>
    </source>
</evidence>
<name>I7LTV1_TETTS</name>
<dbReference type="SUPFAM" id="SSF100920">
    <property type="entry name" value="Heat shock protein 70kD (HSP70), peptide-binding domain"/>
    <property type="match status" value="1"/>
</dbReference>
<dbReference type="Gene3D" id="2.60.34.10">
    <property type="entry name" value="Substrate Binding Domain Of DNAk, Chain A, domain 1"/>
    <property type="match status" value="1"/>
</dbReference>
<dbReference type="Proteomes" id="UP000009168">
    <property type="component" value="Unassembled WGS sequence"/>
</dbReference>
<dbReference type="PROSITE" id="PS01036">
    <property type="entry name" value="HSP70_3"/>
    <property type="match status" value="1"/>
</dbReference>
<dbReference type="PANTHER" id="PTHR19375">
    <property type="entry name" value="HEAT SHOCK PROTEIN 70KDA"/>
    <property type="match status" value="1"/>
</dbReference>
<organism evidence="5 6">
    <name type="scientific">Tetrahymena thermophila (strain SB210)</name>
    <dbReference type="NCBI Taxonomy" id="312017"/>
    <lineage>
        <taxon>Eukaryota</taxon>
        <taxon>Sar</taxon>
        <taxon>Alveolata</taxon>
        <taxon>Ciliophora</taxon>
        <taxon>Intramacronucleata</taxon>
        <taxon>Oligohymenophorea</taxon>
        <taxon>Hymenostomatida</taxon>
        <taxon>Tetrahymenina</taxon>
        <taxon>Tetrahymenidae</taxon>
        <taxon>Tetrahymena</taxon>
    </lineage>
</organism>
<accession>I7LTV1</accession>